<dbReference type="PANTHER" id="PTHR30589">
    <property type="entry name" value="PROLIPOPROTEIN DIACYLGLYCERYL TRANSFERASE"/>
    <property type="match status" value="1"/>
</dbReference>
<comment type="function">
    <text evidence="7">Catalyzes the transfer of the diacylglyceryl group from phosphatidylglycerol to the sulfhydryl group of the N-terminal cysteine of a prolipoprotein, the first step in the formation of mature lipoproteins.</text>
</comment>
<protein>
    <recommendedName>
        <fullName evidence="7">Phosphatidylglycerol--prolipoprotein diacylglyceryl transferase</fullName>
        <ecNumber evidence="7">2.5.1.145</ecNumber>
    </recommendedName>
</protein>
<dbReference type="PANTHER" id="PTHR30589:SF0">
    <property type="entry name" value="PHOSPHATIDYLGLYCEROL--PROLIPOPROTEIN DIACYLGLYCERYL TRANSFERASE"/>
    <property type="match status" value="1"/>
</dbReference>
<dbReference type="GO" id="GO:0005886">
    <property type="term" value="C:plasma membrane"/>
    <property type="evidence" value="ECO:0007669"/>
    <property type="project" value="UniProtKB-SubCell"/>
</dbReference>
<evidence type="ECO:0000256" key="1">
    <source>
        <dbReference type="ARBA" id="ARBA00007150"/>
    </source>
</evidence>
<dbReference type="InterPro" id="IPR001640">
    <property type="entry name" value="Lgt"/>
</dbReference>
<comment type="pathway">
    <text evidence="7">Protein modification; lipoprotein biosynthesis (diacylglyceryl transfer).</text>
</comment>
<dbReference type="GO" id="GO:0042158">
    <property type="term" value="P:lipoprotein biosynthetic process"/>
    <property type="evidence" value="ECO:0007669"/>
    <property type="project" value="UniProtKB-UniRule"/>
</dbReference>
<dbReference type="NCBIfam" id="TIGR00544">
    <property type="entry name" value="lgt"/>
    <property type="match status" value="1"/>
</dbReference>
<dbReference type="PROSITE" id="PS01311">
    <property type="entry name" value="LGT"/>
    <property type="match status" value="1"/>
</dbReference>
<dbReference type="AlphaFoldDB" id="A0A5P6VTI4"/>
<evidence type="ECO:0000256" key="3">
    <source>
        <dbReference type="ARBA" id="ARBA00022679"/>
    </source>
</evidence>
<evidence type="ECO:0000313" key="9">
    <source>
        <dbReference type="Proteomes" id="UP000327030"/>
    </source>
</evidence>
<feature type="transmembrane region" description="Helical" evidence="7">
    <location>
        <begin position="263"/>
        <end position="280"/>
    </location>
</feature>
<feature type="binding site" evidence="7">
    <location>
        <position position="145"/>
    </location>
    <ligand>
        <name>a 1,2-diacyl-sn-glycero-3-phospho-(1'-sn-glycerol)</name>
        <dbReference type="ChEBI" id="CHEBI:64716"/>
    </ligand>
</feature>
<dbReference type="Pfam" id="PF01790">
    <property type="entry name" value="LGT"/>
    <property type="match status" value="1"/>
</dbReference>
<dbReference type="HAMAP" id="MF_01147">
    <property type="entry name" value="Lgt"/>
    <property type="match status" value="1"/>
</dbReference>
<keyword evidence="2 7" id="KW-1003">Cell membrane</keyword>
<dbReference type="UniPathway" id="UPA00664"/>
<dbReference type="GO" id="GO:0008961">
    <property type="term" value="F:phosphatidylglycerol-prolipoprotein diacylglyceryl transferase activity"/>
    <property type="evidence" value="ECO:0007669"/>
    <property type="project" value="UniProtKB-UniRule"/>
</dbReference>
<reference evidence="9" key="1">
    <citation type="submission" date="2019-08" db="EMBL/GenBank/DDBJ databases">
        <title>Complete Genome Sequence of the Polysaccharide-Degrading Rumen Bacterium Pseudobutyrivibrio xylanivorans MA3014.</title>
        <authorList>
            <person name="Palevich N."/>
            <person name="Maclean P.H."/>
            <person name="Kelly W.J."/>
            <person name="Leahy S.C."/>
            <person name="Rakonjac J."/>
            <person name="Attwood G.T."/>
        </authorList>
    </citation>
    <scope>NUCLEOTIDE SEQUENCE [LARGE SCALE GENOMIC DNA]</scope>
    <source>
        <strain evidence="9">MA3014</strain>
    </source>
</reference>
<gene>
    <name evidence="7 8" type="primary">lgt</name>
    <name evidence="8" type="ORF">FXF36_14110</name>
</gene>
<evidence type="ECO:0000256" key="2">
    <source>
        <dbReference type="ARBA" id="ARBA00022475"/>
    </source>
</evidence>
<comment type="similarity">
    <text evidence="1 7">Belongs to the Lgt family.</text>
</comment>
<sequence>MDTSIIFPNLHITLDNVEKGFYIGSFFIAFYGVIIAIGMLVGVSFILREAKRVGFDEDKFLDLCITTIIVGVIGARLYYVIFAWDYYKDNLLSIFNIRQGGLAIYGGVLAGIACVAVICKRKGYKFLKVMDVCMFGVVIGQIFGRWGNFFNREVFGQYTDGIFAMLLPVNSVRSQQDITAEMLQNLVTINGVDYVSVHPTFLYESLWNVGVLIIMLLMRKRKKFDGQIFFTYLIGYGAGRFWIEGIRTDQLLLWGTNVPVSQAVAAVLVVIGIALSLYNYKKK</sequence>
<evidence type="ECO:0000256" key="7">
    <source>
        <dbReference type="HAMAP-Rule" id="MF_01147"/>
    </source>
</evidence>
<dbReference type="EC" id="2.5.1.145" evidence="7"/>
<name>A0A5P6VTI4_PSEXY</name>
<evidence type="ECO:0000256" key="4">
    <source>
        <dbReference type="ARBA" id="ARBA00022692"/>
    </source>
</evidence>
<comment type="subcellular location">
    <subcellularLocation>
        <location evidence="7">Cell membrane</location>
        <topology evidence="7">Multi-pass membrane protein</topology>
    </subcellularLocation>
</comment>
<feature type="transmembrane region" description="Helical" evidence="7">
    <location>
        <begin position="224"/>
        <end position="243"/>
    </location>
</feature>
<feature type="transmembrane region" description="Helical" evidence="7">
    <location>
        <begin position="200"/>
        <end position="217"/>
    </location>
</feature>
<accession>A0A5P6VTI4</accession>
<evidence type="ECO:0000256" key="6">
    <source>
        <dbReference type="ARBA" id="ARBA00023136"/>
    </source>
</evidence>
<keyword evidence="4 7" id="KW-0812">Transmembrane</keyword>
<keyword evidence="3 7" id="KW-0808">Transferase</keyword>
<dbReference type="RefSeq" id="WP_151625179.1">
    <property type="nucleotide sequence ID" value="NZ_CP043028.1"/>
</dbReference>
<feature type="transmembrane region" description="Helical" evidence="7">
    <location>
        <begin position="60"/>
        <end position="82"/>
    </location>
</feature>
<keyword evidence="5 7" id="KW-1133">Transmembrane helix</keyword>
<dbReference type="Proteomes" id="UP000327030">
    <property type="component" value="Chromosome 1"/>
</dbReference>
<dbReference type="OrthoDB" id="871140at2"/>
<evidence type="ECO:0000313" key="8">
    <source>
        <dbReference type="EMBL" id="QFJ55943.1"/>
    </source>
</evidence>
<dbReference type="EMBL" id="CP043028">
    <property type="protein sequence ID" value="QFJ55943.1"/>
    <property type="molecule type" value="Genomic_DNA"/>
</dbReference>
<proteinExistence type="inferred from homology"/>
<organism evidence="8 9">
    <name type="scientific">Pseudobutyrivibrio xylanivorans</name>
    <dbReference type="NCBI Taxonomy" id="185007"/>
    <lineage>
        <taxon>Bacteria</taxon>
        <taxon>Bacillati</taxon>
        <taxon>Bacillota</taxon>
        <taxon>Clostridia</taxon>
        <taxon>Lachnospirales</taxon>
        <taxon>Lachnospiraceae</taxon>
        <taxon>Pseudobutyrivibrio</taxon>
    </lineage>
</organism>
<feature type="transmembrane region" description="Helical" evidence="7">
    <location>
        <begin position="20"/>
        <end position="48"/>
    </location>
</feature>
<dbReference type="KEGG" id="pxv:FXF36_14110"/>
<evidence type="ECO:0000256" key="5">
    <source>
        <dbReference type="ARBA" id="ARBA00022989"/>
    </source>
</evidence>
<feature type="transmembrane region" description="Helical" evidence="7">
    <location>
        <begin position="126"/>
        <end position="144"/>
    </location>
</feature>
<feature type="transmembrane region" description="Helical" evidence="7">
    <location>
        <begin position="102"/>
        <end position="119"/>
    </location>
</feature>
<keyword evidence="6 7" id="KW-0472">Membrane</keyword>
<comment type="catalytic activity">
    <reaction evidence="7">
        <text>L-cysteinyl-[prolipoprotein] + a 1,2-diacyl-sn-glycero-3-phospho-(1'-sn-glycerol) = an S-1,2-diacyl-sn-glyceryl-L-cysteinyl-[prolipoprotein] + sn-glycerol 1-phosphate + H(+)</text>
        <dbReference type="Rhea" id="RHEA:56712"/>
        <dbReference type="Rhea" id="RHEA-COMP:14679"/>
        <dbReference type="Rhea" id="RHEA-COMP:14680"/>
        <dbReference type="ChEBI" id="CHEBI:15378"/>
        <dbReference type="ChEBI" id="CHEBI:29950"/>
        <dbReference type="ChEBI" id="CHEBI:57685"/>
        <dbReference type="ChEBI" id="CHEBI:64716"/>
        <dbReference type="ChEBI" id="CHEBI:140658"/>
        <dbReference type="EC" id="2.5.1.145"/>
    </reaction>
</comment>